<dbReference type="InterPro" id="IPR002502">
    <property type="entry name" value="Amidase_domain"/>
</dbReference>
<dbReference type="Pfam" id="PF01510">
    <property type="entry name" value="Amidase_2"/>
    <property type="match status" value="1"/>
</dbReference>
<dbReference type="Pfam" id="PF08239">
    <property type="entry name" value="SH3_3"/>
    <property type="match status" value="1"/>
</dbReference>
<evidence type="ECO:0000313" key="10">
    <source>
        <dbReference type="Proteomes" id="UP000719500"/>
    </source>
</evidence>
<reference evidence="9 10" key="1">
    <citation type="journal article" date="2021" name="Sci. Rep.">
        <title>The distribution of antibiotic resistance genes in chicken gut microbiota commensals.</title>
        <authorList>
            <person name="Juricova H."/>
            <person name="Matiasovicova J."/>
            <person name="Kubasova T."/>
            <person name="Cejkova D."/>
            <person name="Rychlik I."/>
        </authorList>
    </citation>
    <scope>NUCLEOTIDE SEQUENCE [LARGE SCALE GENOMIC DNA]</scope>
    <source>
        <strain evidence="9 10">An411</strain>
    </source>
</reference>
<comment type="caution">
    <text evidence="9">The sequence shown here is derived from an EMBL/GenBank/DDBJ whole genome shotgun (WGS) entry which is preliminary data.</text>
</comment>
<evidence type="ECO:0000259" key="8">
    <source>
        <dbReference type="SMART" id="SM00644"/>
    </source>
</evidence>
<dbReference type="RefSeq" id="WP_204804543.1">
    <property type="nucleotide sequence ID" value="NZ_JACSNX010000013.1"/>
</dbReference>
<evidence type="ECO:0000256" key="4">
    <source>
        <dbReference type="ARBA" id="ARBA00022801"/>
    </source>
</evidence>
<gene>
    <name evidence="9" type="ORF">H9X91_09255</name>
</gene>
<sequence length="284" mass="30080">MRYIVTAQSGLNIRTGPGTNYDKTGGYSYGAVVAVEATRNGWGQTDRGWVSMDYLRPVEAADEGLVTDTGLRIIQDILPSGAKNRPGGSNPDTYITIHETGNFAKGADAAAHAAYLRGSSAQAAPVSWHYTVDDHSIYQHLPDDERAYHAGDGGSGPGNASSIGIEICVDAGGNFEQAKANAAALVRLLMARHGIQLDHVVQHNRWTGKDCPKTIRATAGAWEAFLALCGGQGSQGSDPELEAAVDALAGAEIINSPARWKALDYTANTVRLLLIKMGKYVQGD</sequence>
<dbReference type="InterPro" id="IPR036505">
    <property type="entry name" value="Amidase/PGRP_sf"/>
</dbReference>
<dbReference type="EMBL" id="JACSNX010000013">
    <property type="protein sequence ID" value="MBM6851619.1"/>
    <property type="molecule type" value="Genomic_DNA"/>
</dbReference>
<dbReference type="InterPro" id="IPR051206">
    <property type="entry name" value="NAMLAA_amidase_2"/>
</dbReference>
<protein>
    <recommendedName>
        <fullName evidence="3">N-acetylmuramoyl-L-alanine amidase</fullName>
        <ecNumber evidence="3">3.5.1.28</ecNumber>
    </recommendedName>
</protein>
<accession>A0ABS2FVI9</accession>
<organism evidence="9 10">
    <name type="scientific">Oscillibacter valericigenes</name>
    <dbReference type="NCBI Taxonomy" id="351091"/>
    <lineage>
        <taxon>Bacteria</taxon>
        <taxon>Bacillati</taxon>
        <taxon>Bacillota</taxon>
        <taxon>Clostridia</taxon>
        <taxon>Eubacteriales</taxon>
        <taxon>Oscillospiraceae</taxon>
        <taxon>Oscillibacter</taxon>
    </lineage>
</organism>
<dbReference type="InterPro" id="IPR003646">
    <property type="entry name" value="SH3-like_bac-type"/>
</dbReference>
<evidence type="ECO:0000313" key="9">
    <source>
        <dbReference type="EMBL" id="MBM6851619.1"/>
    </source>
</evidence>
<evidence type="ECO:0000256" key="7">
    <source>
        <dbReference type="ARBA" id="ARBA00023316"/>
    </source>
</evidence>
<dbReference type="CDD" id="cd06583">
    <property type="entry name" value="PGRP"/>
    <property type="match status" value="1"/>
</dbReference>
<name>A0ABS2FVI9_9FIRM</name>
<evidence type="ECO:0000256" key="2">
    <source>
        <dbReference type="ARBA" id="ARBA00007553"/>
    </source>
</evidence>
<keyword evidence="4" id="KW-0378">Hydrolase</keyword>
<proteinExistence type="inferred from homology"/>
<dbReference type="PANTHER" id="PTHR30417">
    <property type="entry name" value="N-ACETYLMURAMOYL-L-ALANINE AMIDASE AMID"/>
    <property type="match status" value="1"/>
</dbReference>
<keyword evidence="10" id="KW-1185">Reference proteome</keyword>
<evidence type="ECO:0000256" key="3">
    <source>
        <dbReference type="ARBA" id="ARBA00011901"/>
    </source>
</evidence>
<dbReference type="PANTHER" id="PTHR30417:SF11">
    <property type="entry name" value="N-ACETYLMURAMOYL-L-ALANINE AMIDASE XLYA"/>
    <property type="match status" value="1"/>
</dbReference>
<dbReference type="SMART" id="SM00644">
    <property type="entry name" value="Ami_2"/>
    <property type="match status" value="1"/>
</dbReference>
<keyword evidence="7" id="KW-0961">Cell wall biogenesis/degradation</keyword>
<dbReference type="SUPFAM" id="SSF55846">
    <property type="entry name" value="N-acetylmuramoyl-L-alanine amidase-like"/>
    <property type="match status" value="1"/>
</dbReference>
<dbReference type="EC" id="3.5.1.28" evidence="3"/>
<feature type="domain" description="N-acetylmuramoyl-L-alanine amidase" evidence="8">
    <location>
        <begin position="80"/>
        <end position="221"/>
    </location>
</feature>
<evidence type="ECO:0000256" key="6">
    <source>
        <dbReference type="ARBA" id="ARBA00023287"/>
    </source>
</evidence>
<dbReference type="Proteomes" id="UP000719500">
    <property type="component" value="Unassembled WGS sequence"/>
</dbReference>
<comment type="similarity">
    <text evidence="2">Belongs to the N-acetylmuramoyl-L-alanine amidase 2 family.</text>
</comment>
<dbReference type="Gene3D" id="3.40.80.10">
    <property type="entry name" value="Peptidoglycan recognition protein-like"/>
    <property type="match status" value="1"/>
</dbReference>
<keyword evidence="5" id="KW-0749">Sporulation</keyword>
<keyword evidence="6" id="KW-0178">Competence</keyword>
<evidence type="ECO:0000256" key="5">
    <source>
        <dbReference type="ARBA" id="ARBA00022969"/>
    </source>
</evidence>
<evidence type="ECO:0000256" key="1">
    <source>
        <dbReference type="ARBA" id="ARBA00001561"/>
    </source>
</evidence>
<comment type="catalytic activity">
    <reaction evidence="1">
        <text>Hydrolyzes the link between N-acetylmuramoyl residues and L-amino acid residues in certain cell-wall glycopeptides.</text>
        <dbReference type="EC" id="3.5.1.28"/>
    </reaction>
</comment>
<dbReference type="Gene3D" id="2.30.30.40">
    <property type="entry name" value="SH3 Domains"/>
    <property type="match status" value="1"/>
</dbReference>